<evidence type="ECO:0008006" key="4">
    <source>
        <dbReference type="Google" id="ProtNLM"/>
    </source>
</evidence>
<comment type="caution">
    <text evidence="2">The sequence shown here is derived from an EMBL/GenBank/DDBJ whole genome shotgun (WGS) entry which is preliminary data.</text>
</comment>
<dbReference type="Proteomes" id="UP000297851">
    <property type="component" value="Unassembled WGS sequence"/>
</dbReference>
<proteinExistence type="predicted"/>
<accession>A0ABY2JCV7</accession>
<name>A0ABY2JCV7_9MICO</name>
<dbReference type="RefSeq" id="WP_134373510.1">
    <property type="nucleotide sequence ID" value="NZ_SOGO01000023.1"/>
</dbReference>
<organism evidence="2 3">
    <name type="scientific">Cryobacterium sandaracinum</name>
    <dbReference type="NCBI Taxonomy" id="1259247"/>
    <lineage>
        <taxon>Bacteria</taxon>
        <taxon>Bacillati</taxon>
        <taxon>Actinomycetota</taxon>
        <taxon>Actinomycetes</taxon>
        <taxon>Micrococcales</taxon>
        <taxon>Microbacteriaceae</taxon>
        <taxon>Cryobacterium</taxon>
    </lineage>
</organism>
<evidence type="ECO:0000256" key="1">
    <source>
        <dbReference type="SAM" id="MobiDB-lite"/>
    </source>
</evidence>
<dbReference type="PROSITE" id="PS51257">
    <property type="entry name" value="PROKAR_LIPOPROTEIN"/>
    <property type="match status" value="1"/>
</dbReference>
<reference evidence="2 3" key="1">
    <citation type="submission" date="2019-03" db="EMBL/GenBank/DDBJ databases">
        <title>Genomics of glacier-inhabiting Cryobacterium strains.</title>
        <authorList>
            <person name="Liu Q."/>
            <person name="Xin Y.-H."/>
        </authorList>
    </citation>
    <scope>NUCLEOTIDE SEQUENCE [LARGE SCALE GENOMIC DNA]</scope>
    <source>
        <strain evidence="2 3">TMT2-16</strain>
    </source>
</reference>
<evidence type="ECO:0000313" key="2">
    <source>
        <dbReference type="EMBL" id="TFD02947.1"/>
    </source>
</evidence>
<gene>
    <name evidence="2" type="ORF">E3T25_07820</name>
</gene>
<sequence>MGRIRAFRWIGAIGIPVALLGGCAFASNPVSSPPTPTSSSPITSAPAETPELSEFEQQLPLSGEFVSQAAETTGTVDIQRREGGSVWIVLENFRTGDETDLRLYLKQDALVQDAEGHWGSSEDGYEIASIDPGASTQEIEVPGAWDMPAMYTLTVGAYLPPDYPALGSAALG</sequence>
<keyword evidence="3" id="KW-1185">Reference proteome</keyword>
<feature type="region of interest" description="Disordered" evidence="1">
    <location>
        <begin position="29"/>
        <end position="52"/>
    </location>
</feature>
<feature type="compositionally biased region" description="Low complexity" evidence="1">
    <location>
        <begin position="37"/>
        <end position="50"/>
    </location>
</feature>
<evidence type="ECO:0000313" key="3">
    <source>
        <dbReference type="Proteomes" id="UP000297851"/>
    </source>
</evidence>
<protein>
    <recommendedName>
        <fullName evidence="4">DM13 domain-containing protein</fullName>
    </recommendedName>
</protein>
<dbReference type="EMBL" id="SOGO01000023">
    <property type="protein sequence ID" value="TFD02947.1"/>
    <property type="molecule type" value="Genomic_DNA"/>
</dbReference>